<dbReference type="EMBL" id="VYYT01000193">
    <property type="protein sequence ID" value="KAK2758133.1"/>
    <property type="molecule type" value="Genomic_DNA"/>
</dbReference>
<keyword evidence="2" id="KW-1185">Reference proteome</keyword>
<name>A0AAE0D4T3_COLKA</name>
<accession>A0AAE0D4T3</accession>
<evidence type="ECO:0000313" key="1">
    <source>
        <dbReference type="EMBL" id="KAK2758133.1"/>
    </source>
</evidence>
<gene>
    <name evidence="1" type="ORF">CKAH01_16898</name>
</gene>
<organism evidence="1 2">
    <name type="scientific">Colletotrichum kahawae</name>
    <name type="common">Coffee berry disease fungus</name>
    <dbReference type="NCBI Taxonomy" id="34407"/>
    <lineage>
        <taxon>Eukaryota</taxon>
        <taxon>Fungi</taxon>
        <taxon>Dikarya</taxon>
        <taxon>Ascomycota</taxon>
        <taxon>Pezizomycotina</taxon>
        <taxon>Sordariomycetes</taxon>
        <taxon>Hypocreomycetidae</taxon>
        <taxon>Glomerellales</taxon>
        <taxon>Glomerellaceae</taxon>
        <taxon>Colletotrichum</taxon>
        <taxon>Colletotrichum gloeosporioides species complex</taxon>
    </lineage>
</organism>
<sequence>MATENFTTKPSALDSCWGTEMLDALARTVMLRCVGCGGCRRVSGP</sequence>
<evidence type="ECO:0000313" key="2">
    <source>
        <dbReference type="Proteomes" id="UP001281614"/>
    </source>
</evidence>
<dbReference type="AlphaFoldDB" id="A0AAE0D4T3"/>
<protein>
    <submittedName>
        <fullName evidence="1">Uncharacterized protein</fullName>
    </submittedName>
</protein>
<proteinExistence type="predicted"/>
<reference evidence="1" key="1">
    <citation type="submission" date="2023-02" db="EMBL/GenBank/DDBJ databases">
        <title>Colletotrichum kahawae CIFC_Que2 genome sequencing and assembly.</title>
        <authorList>
            <person name="Baroncelli R."/>
        </authorList>
    </citation>
    <scope>NUCLEOTIDE SEQUENCE</scope>
    <source>
        <strain evidence="1">CIFC_Que2</strain>
    </source>
</reference>
<dbReference type="Proteomes" id="UP001281614">
    <property type="component" value="Unassembled WGS sequence"/>
</dbReference>
<comment type="caution">
    <text evidence="1">The sequence shown here is derived from an EMBL/GenBank/DDBJ whole genome shotgun (WGS) entry which is preliminary data.</text>
</comment>